<evidence type="ECO:0000313" key="2">
    <source>
        <dbReference type="Proteomes" id="UP000580250"/>
    </source>
</evidence>
<protein>
    <submittedName>
        <fullName evidence="1">Uncharacterized protein</fullName>
    </submittedName>
</protein>
<comment type="caution">
    <text evidence="1">The sequence shown here is derived from an EMBL/GenBank/DDBJ whole genome shotgun (WGS) entry which is preliminary data.</text>
</comment>
<organism evidence="1 2">
    <name type="scientific">Meloidogyne enterolobii</name>
    <name type="common">Root-knot nematode worm</name>
    <name type="synonym">Meloidogyne mayaguensis</name>
    <dbReference type="NCBI Taxonomy" id="390850"/>
    <lineage>
        <taxon>Eukaryota</taxon>
        <taxon>Metazoa</taxon>
        <taxon>Ecdysozoa</taxon>
        <taxon>Nematoda</taxon>
        <taxon>Chromadorea</taxon>
        <taxon>Rhabditida</taxon>
        <taxon>Tylenchina</taxon>
        <taxon>Tylenchomorpha</taxon>
        <taxon>Tylenchoidea</taxon>
        <taxon>Meloidogynidae</taxon>
        <taxon>Meloidogyninae</taxon>
        <taxon>Meloidogyne</taxon>
    </lineage>
</organism>
<reference evidence="1 2" key="1">
    <citation type="submission" date="2020-08" db="EMBL/GenBank/DDBJ databases">
        <authorList>
            <person name="Koutsovoulos G."/>
            <person name="Danchin GJ E."/>
        </authorList>
    </citation>
    <scope>NUCLEOTIDE SEQUENCE [LARGE SCALE GENOMIC DNA]</scope>
</reference>
<dbReference type="EMBL" id="CAJEWN010000047">
    <property type="protein sequence ID" value="CAD2151195.1"/>
    <property type="molecule type" value="Genomic_DNA"/>
</dbReference>
<dbReference type="Proteomes" id="UP000580250">
    <property type="component" value="Unassembled WGS sequence"/>
</dbReference>
<accession>A0A6V7UA69</accession>
<dbReference type="AlphaFoldDB" id="A0A6V7UA69"/>
<proteinExistence type="predicted"/>
<gene>
    <name evidence="1" type="ORF">MENT_LOCUS10320</name>
</gene>
<name>A0A6V7UA69_MELEN</name>
<sequence length="280" mass="32612">MKQILEQRKPIPMELLFEIINSVNCYPEELLDNSKNIVKKSFDIYKNFCTSSKICYKFSGKILLEKKPSIYDSRQPPWPLPTITHTYTAVNNLGRCIFYKYSHVKGHLPLVAVLEKTKSKYDQTIDKIFELRQNGIGQELRILQPEKKIVRISTNPIMAHTQIVNERNGERIKDSQVLVRLQSYAEYRDCKMAKEGYETLWGFLKMAASRVVQAYCEEIIGHHKYRIELCLNGWANLYIGPRGTKDINDLRLSGRQKTQNGQFKQYKTATLNESKIKNIL</sequence>
<evidence type="ECO:0000313" key="1">
    <source>
        <dbReference type="EMBL" id="CAD2151195.1"/>
    </source>
</evidence>